<sequence length="65" mass="7976">MSRIPLQREIFDKTRFARTSFIKYIVLANWITIETFNQQVNWLLDFRRSYEIIRRAHPQGWAYLG</sequence>
<accession>A0A3B0BIQ9</accession>
<comment type="caution">
    <text evidence="1">The sequence shown here is derived from an EMBL/GenBank/DDBJ whole genome shotgun (WGS) entry which is preliminary data.</text>
</comment>
<organism evidence="1 2">
    <name type="scientific">Streptococcus chosunensis</name>
    <dbReference type="NCBI Taxonomy" id="2707003"/>
    <lineage>
        <taxon>Bacteria</taxon>
        <taxon>Bacillati</taxon>
        <taxon>Bacillota</taxon>
        <taxon>Bacilli</taxon>
        <taxon>Lactobacillales</taxon>
        <taxon>Streptococcaceae</taxon>
        <taxon>Streptococcus</taxon>
        <taxon>Streptococcus mitis group</taxon>
    </lineage>
</organism>
<proteinExistence type="predicted"/>
<gene>
    <name evidence="1" type="ORF">D7D54_00185</name>
</gene>
<reference evidence="1 2" key="1">
    <citation type="submission" date="2018-09" db="EMBL/GenBank/DDBJ databases">
        <title>Draft genome sequence of Streptococcus sp. KCOM 1699 (=ChDC B353).</title>
        <authorList>
            <person name="Kook J.-K."/>
            <person name="Park S.-N."/>
            <person name="Lim Y.K."/>
        </authorList>
    </citation>
    <scope>NUCLEOTIDE SEQUENCE [LARGE SCALE GENOMIC DNA]</scope>
    <source>
        <strain evidence="1 2">ChDC B353</strain>
    </source>
</reference>
<evidence type="ECO:0000313" key="1">
    <source>
        <dbReference type="EMBL" id="RKN73055.1"/>
    </source>
</evidence>
<dbReference type="AlphaFoldDB" id="A0A3B0BIQ9"/>
<name>A0A3B0BIQ9_9STRE</name>
<keyword evidence="2" id="KW-1185">Reference proteome</keyword>
<protein>
    <submittedName>
        <fullName evidence="1">Uncharacterized protein</fullName>
    </submittedName>
</protein>
<evidence type="ECO:0000313" key="2">
    <source>
        <dbReference type="Proteomes" id="UP000280509"/>
    </source>
</evidence>
<dbReference type="EMBL" id="RBCK01000001">
    <property type="protein sequence ID" value="RKN73055.1"/>
    <property type="molecule type" value="Genomic_DNA"/>
</dbReference>
<dbReference type="Proteomes" id="UP000280509">
    <property type="component" value="Unassembled WGS sequence"/>
</dbReference>